<keyword evidence="3" id="KW-1185">Reference proteome</keyword>
<evidence type="ECO:0000256" key="1">
    <source>
        <dbReference type="SAM" id="Phobius"/>
    </source>
</evidence>
<keyword evidence="1" id="KW-1133">Transmembrane helix</keyword>
<keyword evidence="1" id="KW-0812">Transmembrane</keyword>
<evidence type="ECO:0000313" key="2">
    <source>
        <dbReference type="EMBL" id="MDT0348011.1"/>
    </source>
</evidence>
<sequence length="161" mass="16384">MTVTPIRPRDLVVTALVVAVVVHLLVRLTYGSLPAFPLSAGLPLAVLGLAEAIGGSALRSRIRDRSGARPVQPLVAARAVLVARASALAGAVMTGVWAGLLAYVAPRSGDVAAAAGDTTAAALGVVGALVLVGGGLWLQHCCRTPDDPEGPEDADDRRRRA</sequence>
<comment type="caution">
    <text evidence="2">The sequence shown here is derived from an EMBL/GenBank/DDBJ whole genome shotgun (WGS) entry which is preliminary data.</text>
</comment>
<protein>
    <submittedName>
        <fullName evidence="2">DUF3180 domain-containing protein</fullName>
    </submittedName>
</protein>
<feature type="transmembrane region" description="Helical" evidence="1">
    <location>
        <begin position="36"/>
        <end position="58"/>
    </location>
</feature>
<reference evidence="3" key="1">
    <citation type="submission" date="2023-07" db="EMBL/GenBank/DDBJ databases">
        <title>30 novel species of actinomycetes from the DSMZ collection.</title>
        <authorList>
            <person name="Nouioui I."/>
        </authorList>
    </citation>
    <scope>NUCLEOTIDE SEQUENCE [LARGE SCALE GENOMIC DNA]</scope>
    <source>
        <strain evidence="3">DSM 45834</strain>
    </source>
</reference>
<feature type="transmembrane region" description="Helical" evidence="1">
    <location>
        <begin position="12"/>
        <end position="30"/>
    </location>
</feature>
<evidence type="ECO:0000313" key="3">
    <source>
        <dbReference type="Proteomes" id="UP001183202"/>
    </source>
</evidence>
<accession>A0ABU2N270</accession>
<dbReference type="InterPro" id="IPR021517">
    <property type="entry name" value="DUF3180"/>
</dbReference>
<organism evidence="2 3">
    <name type="scientific">Pseudonocardia charpentierae</name>
    <dbReference type="NCBI Taxonomy" id="3075545"/>
    <lineage>
        <taxon>Bacteria</taxon>
        <taxon>Bacillati</taxon>
        <taxon>Actinomycetota</taxon>
        <taxon>Actinomycetes</taxon>
        <taxon>Pseudonocardiales</taxon>
        <taxon>Pseudonocardiaceae</taxon>
        <taxon>Pseudonocardia</taxon>
    </lineage>
</organism>
<dbReference type="Pfam" id="PF11377">
    <property type="entry name" value="DUF3180"/>
    <property type="match status" value="1"/>
</dbReference>
<dbReference type="RefSeq" id="WP_311553911.1">
    <property type="nucleotide sequence ID" value="NZ_JAVREJ010000001.1"/>
</dbReference>
<feature type="transmembrane region" description="Helical" evidence="1">
    <location>
        <begin position="79"/>
        <end position="100"/>
    </location>
</feature>
<name>A0ABU2N270_9PSEU</name>
<keyword evidence="1" id="KW-0472">Membrane</keyword>
<feature type="transmembrane region" description="Helical" evidence="1">
    <location>
        <begin position="120"/>
        <end position="138"/>
    </location>
</feature>
<proteinExistence type="predicted"/>
<gene>
    <name evidence="2" type="ORF">RM445_00550</name>
</gene>
<dbReference type="Proteomes" id="UP001183202">
    <property type="component" value="Unassembled WGS sequence"/>
</dbReference>
<dbReference type="EMBL" id="JAVREJ010000001">
    <property type="protein sequence ID" value="MDT0348011.1"/>
    <property type="molecule type" value="Genomic_DNA"/>
</dbReference>